<dbReference type="SUPFAM" id="SSF54791">
    <property type="entry name" value="Eukaryotic type KH-domain (KH-domain type I)"/>
    <property type="match status" value="1"/>
</dbReference>
<dbReference type="Gene3D" id="3.30.1370.10">
    <property type="entry name" value="K Homology domain, type 1"/>
    <property type="match status" value="1"/>
</dbReference>
<protein>
    <submittedName>
        <fullName evidence="3">Protein quaking-B-like</fullName>
    </submittedName>
</protein>
<evidence type="ECO:0000313" key="3">
    <source>
        <dbReference type="RefSeq" id="XP_006813636.1"/>
    </source>
</evidence>
<sequence>MVRGRGSMRDKKKEEQNRGKPNWEHLNDELHVLIVVEDSKDRAEMKLKRAVEEIRKLLVPAAEGDDPLKKGQLMELAILNGTFRDNGAVQTGVPAMMPQTPMMPQALRSPTPAMHPHMISSALLPRMMNGQALIANGLHQTLLPHDSPLAYPHYESYPYAMSPALLEYPVETAATIGAVPKSRRFVRDHPYQRAVLERAATGN</sequence>
<organism evidence="2 3">
    <name type="scientific">Saccoglossus kowalevskii</name>
    <name type="common">Acorn worm</name>
    <dbReference type="NCBI Taxonomy" id="10224"/>
    <lineage>
        <taxon>Eukaryota</taxon>
        <taxon>Metazoa</taxon>
        <taxon>Hemichordata</taxon>
        <taxon>Enteropneusta</taxon>
        <taxon>Harrimaniidae</taxon>
        <taxon>Saccoglossus</taxon>
    </lineage>
</organism>
<gene>
    <name evidence="3" type="primary">LOC100369360</name>
</gene>
<dbReference type="PANTHER" id="PTHR11208">
    <property type="entry name" value="RNA-BINDING PROTEIN RELATED"/>
    <property type="match status" value="1"/>
</dbReference>
<keyword evidence="2" id="KW-1185">Reference proteome</keyword>
<feature type="compositionally biased region" description="Basic and acidic residues" evidence="1">
    <location>
        <begin position="7"/>
        <end position="23"/>
    </location>
</feature>
<dbReference type="RefSeq" id="XP_006813636.1">
    <property type="nucleotide sequence ID" value="XM_006813573.1"/>
</dbReference>
<dbReference type="InterPro" id="IPR045071">
    <property type="entry name" value="BBP-like"/>
</dbReference>
<name>A0ABM0M0U5_SACKO</name>
<reference evidence="3" key="1">
    <citation type="submission" date="2025-08" db="UniProtKB">
        <authorList>
            <consortium name="RefSeq"/>
        </authorList>
    </citation>
    <scope>IDENTIFICATION</scope>
    <source>
        <tissue evidence="3">Testes</tissue>
    </source>
</reference>
<dbReference type="GeneID" id="100369360"/>
<dbReference type="Proteomes" id="UP000694865">
    <property type="component" value="Unplaced"/>
</dbReference>
<evidence type="ECO:0000256" key="1">
    <source>
        <dbReference type="SAM" id="MobiDB-lite"/>
    </source>
</evidence>
<dbReference type="InterPro" id="IPR036612">
    <property type="entry name" value="KH_dom_type_1_sf"/>
</dbReference>
<proteinExistence type="predicted"/>
<accession>A0ABM0M0U5</accession>
<dbReference type="PANTHER" id="PTHR11208:SF125">
    <property type="entry name" value="KH DOMAIN-CONTAINING RNA-BINDING PROTEIN QKI"/>
    <property type="match status" value="1"/>
</dbReference>
<feature type="region of interest" description="Disordered" evidence="1">
    <location>
        <begin position="1"/>
        <end position="23"/>
    </location>
</feature>
<evidence type="ECO:0000313" key="2">
    <source>
        <dbReference type="Proteomes" id="UP000694865"/>
    </source>
</evidence>